<proteinExistence type="predicted"/>
<dbReference type="RefSeq" id="WP_076176600.1">
    <property type="nucleotide sequence ID" value="NZ_MRTP01000020.1"/>
</dbReference>
<gene>
    <name evidence="2" type="ORF">BK138_32840</name>
</gene>
<evidence type="ECO:0000256" key="1">
    <source>
        <dbReference type="SAM" id="SignalP"/>
    </source>
</evidence>
<dbReference type="Proteomes" id="UP000187172">
    <property type="component" value="Unassembled WGS sequence"/>
</dbReference>
<keyword evidence="1" id="KW-0732">Signal</keyword>
<evidence type="ECO:0000313" key="3">
    <source>
        <dbReference type="Proteomes" id="UP000187172"/>
    </source>
</evidence>
<comment type="caution">
    <text evidence="2">The sequence shown here is derived from an EMBL/GenBank/DDBJ whole genome shotgun (WGS) entry which is preliminary data.</text>
</comment>
<name>A0A1R1E4Y6_9BACL</name>
<sequence>MKKISALLLAFLLFVLPVAAQAEESNSENSSLQSLSSQEISYLKDSVGLNEEEIAAFPAEKLRTLIDNKAVKVSSKEESFGENSIKGEITPQLNGNDITLQVLTFVQTSDKPGNKKFTLWGYFIWKKQPTFVFSDVMTIGVPQSVGFFLPTNGTNVTQHSHSFVWYDGQNEFTENKTVPHDFSANSGVAGKYNIRNNVVWQKGYIEQNIYIPSGKSGTTNVVLEYGHAVYTLVPSVGISGTTFSIGVSPSSKVETYKIITELKY</sequence>
<protein>
    <submittedName>
        <fullName evidence="2">Uncharacterized protein</fullName>
    </submittedName>
</protein>
<reference evidence="2 3" key="1">
    <citation type="submission" date="2016-11" db="EMBL/GenBank/DDBJ databases">
        <title>Paenibacillus species isolates.</title>
        <authorList>
            <person name="Beno S.M."/>
        </authorList>
    </citation>
    <scope>NUCLEOTIDE SEQUENCE [LARGE SCALE GENOMIC DNA]</scope>
    <source>
        <strain evidence="2 3">FSL R5-0378</strain>
    </source>
</reference>
<feature type="chain" id="PRO_5013113786" evidence="1">
    <location>
        <begin position="23"/>
        <end position="264"/>
    </location>
</feature>
<accession>A0A1R1E4Y6</accession>
<feature type="signal peptide" evidence="1">
    <location>
        <begin position="1"/>
        <end position="22"/>
    </location>
</feature>
<keyword evidence="3" id="KW-1185">Reference proteome</keyword>
<organism evidence="2 3">
    <name type="scientific">Paenibacillus rhizosphaerae</name>
    <dbReference type="NCBI Taxonomy" id="297318"/>
    <lineage>
        <taxon>Bacteria</taxon>
        <taxon>Bacillati</taxon>
        <taxon>Bacillota</taxon>
        <taxon>Bacilli</taxon>
        <taxon>Bacillales</taxon>
        <taxon>Paenibacillaceae</taxon>
        <taxon>Paenibacillus</taxon>
    </lineage>
</organism>
<evidence type="ECO:0000313" key="2">
    <source>
        <dbReference type="EMBL" id="OMF46883.1"/>
    </source>
</evidence>
<dbReference type="EMBL" id="MRTP01000020">
    <property type="protein sequence ID" value="OMF46883.1"/>
    <property type="molecule type" value="Genomic_DNA"/>
</dbReference>
<dbReference type="AlphaFoldDB" id="A0A1R1E4Y6"/>